<keyword evidence="10" id="KW-1185">Reference proteome</keyword>
<evidence type="ECO:0000256" key="5">
    <source>
        <dbReference type="ARBA" id="ARBA00023128"/>
    </source>
</evidence>
<keyword evidence="6" id="KW-0687">Ribonucleoprotein</keyword>
<evidence type="ECO:0000313" key="9">
    <source>
        <dbReference type="EMBL" id="KAL3677360.1"/>
    </source>
</evidence>
<dbReference type="GO" id="GO:1990904">
    <property type="term" value="C:ribonucleoprotein complex"/>
    <property type="evidence" value="ECO:0007669"/>
    <property type="project" value="UniProtKB-KW"/>
</dbReference>
<dbReference type="PANTHER" id="PTHR21026">
    <property type="entry name" value="39S RIBOSOMAL PROTEIN L32, MITOCHONDRIAL"/>
    <property type="match status" value="1"/>
</dbReference>
<keyword evidence="4" id="KW-0689">Ribosomal protein</keyword>
<dbReference type="InterPro" id="IPR011332">
    <property type="entry name" value="Ribosomal_zn-bd"/>
</dbReference>
<dbReference type="GO" id="GO:0005840">
    <property type="term" value="C:ribosome"/>
    <property type="evidence" value="ECO:0007669"/>
    <property type="project" value="UniProtKB-KW"/>
</dbReference>
<dbReference type="InterPro" id="IPR051991">
    <property type="entry name" value="Mitoribosomal_protein_bL32"/>
</dbReference>
<comment type="similarity">
    <text evidence="2">Belongs to the bacterial ribosomal protein bL32 family.</text>
</comment>
<organism evidence="9 10">
    <name type="scientific">Riccia sorocarpa</name>
    <dbReference type="NCBI Taxonomy" id="122646"/>
    <lineage>
        <taxon>Eukaryota</taxon>
        <taxon>Viridiplantae</taxon>
        <taxon>Streptophyta</taxon>
        <taxon>Embryophyta</taxon>
        <taxon>Marchantiophyta</taxon>
        <taxon>Marchantiopsida</taxon>
        <taxon>Marchantiidae</taxon>
        <taxon>Marchantiales</taxon>
        <taxon>Ricciaceae</taxon>
        <taxon>Riccia</taxon>
    </lineage>
</organism>
<reference evidence="9 10" key="1">
    <citation type="submission" date="2024-09" db="EMBL/GenBank/DDBJ databases">
        <title>Chromosome-scale assembly of Riccia sorocarpa.</title>
        <authorList>
            <person name="Paukszto L."/>
        </authorList>
    </citation>
    <scope>NUCLEOTIDE SEQUENCE [LARGE SCALE GENOMIC DNA]</scope>
    <source>
        <strain evidence="9">LP-2024</strain>
        <tissue evidence="9">Aerial parts of the thallus</tissue>
    </source>
</reference>
<protein>
    <recommendedName>
        <fullName evidence="7">Large ribosomal subunit protein bL32m</fullName>
    </recommendedName>
</protein>
<evidence type="ECO:0000256" key="4">
    <source>
        <dbReference type="ARBA" id="ARBA00022980"/>
    </source>
</evidence>
<dbReference type="SUPFAM" id="SSF57829">
    <property type="entry name" value="Zn-binding ribosomal proteins"/>
    <property type="match status" value="1"/>
</dbReference>
<gene>
    <name evidence="9" type="ORF">R1sor_027308</name>
</gene>
<dbReference type="AlphaFoldDB" id="A0ABD3GGZ7"/>
<evidence type="ECO:0000256" key="2">
    <source>
        <dbReference type="ARBA" id="ARBA00008560"/>
    </source>
</evidence>
<evidence type="ECO:0000256" key="1">
    <source>
        <dbReference type="ARBA" id="ARBA00004173"/>
    </source>
</evidence>
<sequence length="106" mass="11903">MTIAGVQRQVVNIAQKFIGLLSTRHHHSLPELHQHRLSMSVAVPRFTLQPEVETPGSDNFRGSDSLYKNPFMDLMAVPKRKVTPSRKGKRNGPKAYKPVTVIAKCK</sequence>
<name>A0ABD3GGZ7_9MARC</name>
<evidence type="ECO:0000313" key="10">
    <source>
        <dbReference type="Proteomes" id="UP001633002"/>
    </source>
</evidence>
<keyword evidence="3" id="KW-0809">Transit peptide</keyword>
<proteinExistence type="inferred from homology"/>
<comment type="caution">
    <text evidence="9">The sequence shown here is derived from an EMBL/GenBank/DDBJ whole genome shotgun (WGS) entry which is preliminary data.</text>
</comment>
<feature type="region of interest" description="Disordered" evidence="8">
    <location>
        <begin position="78"/>
        <end position="97"/>
    </location>
</feature>
<feature type="compositionally biased region" description="Basic residues" evidence="8">
    <location>
        <begin position="78"/>
        <end position="92"/>
    </location>
</feature>
<dbReference type="GO" id="GO:0005739">
    <property type="term" value="C:mitochondrion"/>
    <property type="evidence" value="ECO:0007669"/>
    <property type="project" value="UniProtKB-SubCell"/>
</dbReference>
<evidence type="ECO:0000256" key="3">
    <source>
        <dbReference type="ARBA" id="ARBA00022946"/>
    </source>
</evidence>
<accession>A0ABD3GGZ7</accession>
<keyword evidence="5" id="KW-0496">Mitochondrion</keyword>
<evidence type="ECO:0000256" key="6">
    <source>
        <dbReference type="ARBA" id="ARBA00023274"/>
    </source>
</evidence>
<dbReference type="Proteomes" id="UP001633002">
    <property type="component" value="Unassembled WGS sequence"/>
</dbReference>
<comment type="subcellular location">
    <subcellularLocation>
        <location evidence="1">Mitochondrion</location>
    </subcellularLocation>
</comment>
<dbReference type="EMBL" id="JBJQOH010000008">
    <property type="protein sequence ID" value="KAL3677360.1"/>
    <property type="molecule type" value="Genomic_DNA"/>
</dbReference>
<dbReference type="PANTHER" id="PTHR21026:SF2">
    <property type="entry name" value="LARGE RIBOSOMAL SUBUNIT PROTEIN BL32M"/>
    <property type="match status" value="1"/>
</dbReference>
<evidence type="ECO:0000256" key="7">
    <source>
        <dbReference type="ARBA" id="ARBA00039935"/>
    </source>
</evidence>
<evidence type="ECO:0000256" key="8">
    <source>
        <dbReference type="SAM" id="MobiDB-lite"/>
    </source>
</evidence>